<name>A0ABV5GC25_9FLAO</name>
<feature type="non-terminal residue" evidence="2">
    <location>
        <position position="1"/>
    </location>
</feature>
<evidence type="ECO:0000313" key="2">
    <source>
        <dbReference type="EMBL" id="MFB9088660.1"/>
    </source>
</evidence>
<dbReference type="InterPro" id="IPR014755">
    <property type="entry name" value="Cu-Rt/internalin_Ig-like"/>
</dbReference>
<dbReference type="NCBIfam" id="TIGR04131">
    <property type="entry name" value="Bac_Flav_CTERM"/>
    <property type="match status" value="1"/>
</dbReference>
<evidence type="ECO:0000256" key="1">
    <source>
        <dbReference type="ARBA" id="ARBA00022729"/>
    </source>
</evidence>
<keyword evidence="1" id="KW-0732">Signal</keyword>
<proteinExistence type="predicted"/>
<keyword evidence="3" id="KW-1185">Reference proteome</keyword>
<gene>
    <name evidence="2" type="ORF">ACFFUU_03515</name>
</gene>
<dbReference type="RefSeq" id="WP_379691512.1">
    <property type="nucleotide sequence ID" value="NZ_JBHMFB010000009.1"/>
</dbReference>
<reference evidence="2 3" key="1">
    <citation type="submission" date="2024-09" db="EMBL/GenBank/DDBJ databases">
        <authorList>
            <person name="Sun Q."/>
            <person name="Mori K."/>
        </authorList>
    </citation>
    <scope>NUCLEOTIDE SEQUENCE [LARGE SCALE GENOMIC DNA]</scope>
    <source>
        <strain evidence="2 3">CECT 8460</strain>
    </source>
</reference>
<dbReference type="Gene3D" id="2.60.40.1220">
    <property type="match status" value="1"/>
</dbReference>
<organism evidence="2 3">
    <name type="scientific">Flavobacterium paronense</name>
    <dbReference type="NCBI Taxonomy" id="1392775"/>
    <lineage>
        <taxon>Bacteria</taxon>
        <taxon>Pseudomonadati</taxon>
        <taxon>Bacteroidota</taxon>
        <taxon>Flavobacteriia</taxon>
        <taxon>Flavobacteriales</taxon>
        <taxon>Flavobacteriaceae</taxon>
        <taxon>Flavobacterium</taxon>
    </lineage>
</organism>
<sequence length="1469" mass="156611">TTSVTITELPTATISYVGTPFCSSVATAQAVTLTGTGAYTGGLYSSTAGLSINAATGAITPSTSTPNTYTVTYTIAASTGCAAVTATSSVTITALPTATISYIGTPFCSSLAVAQAVSLTGTGAYTGGVYSSTAGLSINVATGAITPSTSTPNTYTVTYTIAASAGCAAVVATTSVTITALPTATISYVGTPFCSSLALAQAVTLTGTGTYTGGLYSSTAGLSINAATGAITPSTSTPNTYTVTYIIAASGGCTAVTATTSVTIIPIKMTTFNPVGPICSGSPLSPLPTLSNEGVTGTWSPALNNTSTTTYHFTPSAGLCASGSNLTITVYSLPQITAISPLYYCDPNNDGFGVFDMTQVIPTITGGTLYPVSFHETITDAEINGTTIPNPSNYFNIHIDHQTIYIRVESTESSTCYKIITLELIVNPTPEATEPNDYHICDTNNDGFASFNLTTVASQVFGSINQSIHSIGYYTSLADAQLTTNPIINFSNYSNQTINTQTIWIRITNSTTGCYDIVTLQLFVDPLPLATQPNYPPYTLCDTHAPLSYEEFDLGSKITDILIGQTGMNVTFHFSQADALADISPLPLLYTNGVPNVQTLWIRVENAITGCFVLSTMDIRVEPLPSPIPQSQPYTICDGNQDGFGTFDLNTLTADILQGANYTITYHETIDDAQLGNNPLVSPYDNITAFVQYIYASAIDNVNGCRSIIPIELNVNPQPITPFTVPNLIQCDEDNNPQNLSMIFDLTQNDAPVLAIQTSAASNYTVTYYTSQTDAIAGIAPIIPSSHYVGANHEIIWVRVENNNSNCFAVGSFELLINPPLALTTPTPLSICDADAIPNNQYTQFDLTVKNNQITGGLPNMTVTYYPSYPVTASSVAIPNPTTYTNALPAVQTLGVMVTNAQGCRSYTSLDIRVLPIPTPRTNGIRPLPAQCDVNNTGDLLETFNLTLNASIIINGDPTLVLHYYPTQADALAATNEILNPTAALVGQNIWIRVENNRVDYLGHNCFVLVEQPLTVNPLPTIVQPMSFQVCDDDTDGSVMTDLTTTTTALLASGQLASDYTISYYTTASNAQFGTNAIANPTQFINQTNPQNIFIRVVNNATGCVNYNSEFTLVINPQPTIVIPSNFGTCDTDGTNDGYFALDLGSYTIGIIGSQTNVSVAFYDTQSDALTGNNAITNLANYQAYTHTLWVRVDDLTTGCYRLASFDLTVEPLAEPTISSPRDTICVEYGTNAFLSGLTLDSGITNPNYSFAWSLEGTLIPTATASTYNITTVAPGDYTVVATSTSPLGCVSNVSNPFTVIQSGPAQVSSPPYTVSNAFNDNQIITVNVVGFGIYEYSLDDGPFQSSTIFEYASLGEHTVTIRDVKGNTSCGEIVISGVQTINYPHYFTPNGDGFHDTWNVIGLENQHNARLYIFDRYAKLLKQLSTDGPGWDGTFNGHLLPADDYWFKVEYLEQSQWKEFKSHFTLKR</sequence>
<dbReference type="Proteomes" id="UP001589576">
    <property type="component" value="Unassembled WGS sequence"/>
</dbReference>
<evidence type="ECO:0000313" key="3">
    <source>
        <dbReference type="Proteomes" id="UP001589576"/>
    </source>
</evidence>
<dbReference type="Pfam" id="PF13585">
    <property type="entry name" value="CHU_C"/>
    <property type="match status" value="1"/>
</dbReference>
<accession>A0ABV5GC25</accession>
<dbReference type="InterPro" id="IPR026341">
    <property type="entry name" value="T9SS_type_B"/>
</dbReference>
<dbReference type="EMBL" id="JBHMFB010000009">
    <property type="protein sequence ID" value="MFB9088660.1"/>
    <property type="molecule type" value="Genomic_DNA"/>
</dbReference>
<protein>
    <submittedName>
        <fullName evidence="2">T9SS type B sorting domain-containing protein</fullName>
    </submittedName>
</protein>
<comment type="caution">
    <text evidence="2">The sequence shown here is derived from an EMBL/GenBank/DDBJ whole genome shotgun (WGS) entry which is preliminary data.</text>
</comment>